<dbReference type="OrthoDB" id="6624490at2759"/>
<dbReference type="GO" id="GO:0004252">
    <property type="term" value="F:serine-type endopeptidase activity"/>
    <property type="evidence" value="ECO:0007669"/>
    <property type="project" value="TreeGrafter"/>
</dbReference>
<dbReference type="Proteomes" id="UP000466442">
    <property type="component" value="Unassembled WGS sequence"/>
</dbReference>
<dbReference type="PRINTS" id="PR00258">
    <property type="entry name" value="SPERACTRCPTR"/>
</dbReference>
<dbReference type="Gene3D" id="3.10.250.10">
    <property type="entry name" value="SRCR-like domain"/>
    <property type="match status" value="1"/>
</dbReference>
<dbReference type="PANTHER" id="PTHR48071">
    <property type="entry name" value="SRCR DOMAIN-CONTAINING PROTEIN"/>
    <property type="match status" value="1"/>
</dbReference>
<dbReference type="InterPro" id="IPR036772">
    <property type="entry name" value="SRCR-like_dom_sf"/>
</dbReference>
<evidence type="ECO:0000313" key="2">
    <source>
        <dbReference type="Proteomes" id="UP000466442"/>
    </source>
</evidence>
<keyword evidence="2" id="KW-1185">Reference proteome</keyword>
<comment type="caution">
    <text evidence="1">The sequence shown here is derived from an EMBL/GenBank/DDBJ whole genome shotgun (WGS) entry which is preliminary data.</text>
</comment>
<reference evidence="1" key="1">
    <citation type="journal article" date="2021" name="Mol. Ecol. Resour.">
        <title>Apolygus lucorum genome provides insights into omnivorousness and mesophyll feeding.</title>
        <authorList>
            <person name="Liu Y."/>
            <person name="Liu H."/>
            <person name="Wang H."/>
            <person name="Huang T."/>
            <person name="Liu B."/>
            <person name="Yang B."/>
            <person name="Yin L."/>
            <person name="Li B."/>
            <person name="Zhang Y."/>
            <person name="Zhang S."/>
            <person name="Jiang F."/>
            <person name="Zhang X."/>
            <person name="Ren Y."/>
            <person name="Wang B."/>
            <person name="Wang S."/>
            <person name="Lu Y."/>
            <person name="Wu K."/>
            <person name="Fan W."/>
            <person name="Wang G."/>
        </authorList>
    </citation>
    <scope>NUCLEOTIDE SEQUENCE</scope>
    <source>
        <strain evidence="1">12Hb</strain>
    </source>
</reference>
<proteinExistence type="predicted"/>
<dbReference type="Pfam" id="PF00530">
    <property type="entry name" value="SRCR"/>
    <property type="match status" value="1"/>
</dbReference>
<sequence length="210" mass="23024">MLPLQLATALLLVSCVFSIGSNATNKAEIVMKRLKTRRRFSTVRLRGGRVPEEGNVEILHKGIWGGVCDDEWDSNDGAVVCRQLGYSAVLRVTHNSQFGNSVGSYWMDNVYCDGNEGILKKCRFDGWGKNDCGPDEAAGVICVKTSKKNIENNVQYNVAQLDDSSHRKQTIAISSLTNVRLRLAGGRHANEGRVEVRSGDNGENEPILAS</sequence>
<dbReference type="InterPro" id="IPR001190">
    <property type="entry name" value="SRCR"/>
</dbReference>
<dbReference type="SUPFAM" id="SSF56487">
    <property type="entry name" value="SRCR-like"/>
    <property type="match status" value="1"/>
</dbReference>
<evidence type="ECO:0000313" key="1">
    <source>
        <dbReference type="EMBL" id="KAF6214051.1"/>
    </source>
</evidence>
<name>A0A6A4JVW5_APOLU</name>
<dbReference type="PROSITE" id="PS00420">
    <property type="entry name" value="SRCR_1"/>
    <property type="match status" value="1"/>
</dbReference>
<dbReference type="SMART" id="SM00202">
    <property type="entry name" value="SR"/>
    <property type="match status" value="1"/>
</dbReference>
<dbReference type="EMBL" id="WIXP02000003">
    <property type="protein sequence ID" value="KAF6214051.1"/>
    <property type="molecule type" value="Genomic_DNA"/>
</dbReference>
<dbReference type="AlphaFoldDB" id="A0A6A4JVW5"/>
<organism evidence="1 2">
    <name type="scientific">Apolygus lucorum</name>
    <name type="common">Small green plant bug</name>
    <name type="synonym">Lygocoris lucorum</name>
    <dbReference type="NCBI Taxonomy" id="248454"/>
    <lineage>
        <taxon>Eukaryota</taxon>
        <taxon>Metazoa</taxon>
        <taxon>Ecdysozoa</taxon>
        <taxon>Arthropoda</taxon>
        <taxon>Hexapoda</taxon>
        <taxon>Insecta</taxon>
        <taxon>Pterygota</taxon>
        <taxon>Neoptera</taxon>
        <taxon>Paraneoptera</taxon>
        <taxon>Hemiptera</taxon>
        <taxon>Heteroptera</taxon>
        <taxon>Panheteroptera</taxon>
        <taxon>Cimicomorpha</taxon>
        <taxon>Miridae</taxon>
        <taxon>Mirini</taxon>
        <taxon>Apolygus</taxon>
    </lineage>
</organism>
<dbReference type="PANTHER" id="PTHR48071:SF24">
    <property type="entry name" value="DELETED IN MALIGNANT BRAIN TUMORS 1 PROTEIN-LIKE"/>
    <property type="match status" value="1"/>
</dbReference>
<dbReference type="GO" id="GO:0031638">
    <property type="term" value="P:zymogen activation"/>
    <property type="evidence" value="ECO:0007669"/>
    <property type="project" value="TreeGrafter"/>
</dbReference>
<protein>
    <submittedName>
        <fullName evidence="1">Uncharacterized protein</fullName>
    </submittedName>
</protein>
<gene>
    <name evidence="1" type="ORF">GE061_011782</name>
</gene>
<dbReference type="PROSITE" id="PS50287">
    <property type="entry name" value="SRCR_2"/>
    <property type="match status" value="1"/>
</dbReference>
<dbReference type="FunFam" id="3.10.250.10:FF:000026">
    <property type="entry name" value="Tequila, isoform D"/>
    <property type="match status" value="1"/>
</dbReference>
<dbReference type="GO" id="GO:0005886">
    <property type="term" value="C:plasma membrane"/>
    <property type="evidence" value="ECO:0007669"/>
    <property type="project" value="TreeGrafter"/>
</dbReference>
<accession>A0A6A4JVW5</accession>